<dbReference type="Gene3D" id="3.90.1200.10">
    <property type="match status" value="1"/>
</dbReference>
<gene>
    <name evidence="2" type="ORF">QBC36DRAFT_366394</name>
</gene>
<dbReference type="SUPFAM" id="SSF56112">
    <property type="entry name" value="Protein kinase-like (PK-like)"/>
    <property type="match status" value="1"/>
</dbReference>
<keyword evidence="2" id="KW-0418">Kinase</keyword>
<accession>A0AAN7AAS9</accession>
<evidence type="ECO:0000313" key="2">
    <source>
        <dbReference type="EMBL" id="KAK4178777.1"/>
    </source>
</evidence>
<dbReference type="InterPro" id="IPR002575">
    <property type="entry name" value="Aminoglycoside_PTrfase"/>
</dbReference>
<name>A0AAN7AAS9_9PEZI</name>
<dbReference type="Pfam" id="PF01636">
    <property type="entry name" value="APH"/>
    <property type="match status" value="1"/>
</dbReference>
<reference evidence="2" key="1">
    <citation type="journal article" date="2023" name="Mol. Phylogenet. Evol.">
        <title>Genome-scale phylogeny and comparative genomics of the fungal order Sordariales.</title>
        <authorList>
            <person name="Hensen N."/>
            <person name="Bonometti L."/>
            <person name="Westerberg I."/>
            <person name="Brannstrom I.O."/>
            <person name="Guillou S."/>
            <person name="Cros-Aarteil S."/>
            <person name="Calhoun S."/>
            <person name="Haridas S."/>
            <person name="Kuo A."/>
            <person name="Mondo S."/>
            <person name="Pangilinan J."/>
            <person name="Riley R."/>
            <person name="LaButti K."/>
            <person name="Andreopoulos B."/>
            <person name="Lipzen A."/>
            <person name="Chen C."/>
            <person name="Yan M."/>
            <person name="Daum C."/>
            <person name="Ng V."/>
            <person name="Clum A."/>
            <person name="Steindorff A."/>
            <person name="Ohm R.A."/>
            <person name="Martin F."/>
            <person name="Silar P."/>
            <person name="Natvig D.O."/>
            <person name="Lalanne C."/>
            <person name="Gautier V."/>
            <person name="Ament-Velasquez S.L."/>
            <person name="Kruys A."/>
            <person name="Hutchinson M.I."/>
            <person name="Powell A.J."/>
            <person name="Barry K."/>
            <person name="Miller A.N."/>
            <person name="Grigoriev I.V."/>
            <person name="Debuchy R."/>
            <person name="Gladieux P."/>
            <person name="Hiltunen Thoren M."/>
            <person name="Johannesson H."/>
        </authorList>
    </citation>
    <scope>NUCLEOTIDE SEQUENCE</scope>
    <source>
        <strain evidence="2">CBS 892.96</strain>
    </source>
</reference>
<dbReference type="PANTHER" id="PTHR21310">
    <property type="entry name" value="AMINOGLYCOSIDE PHOSPHOTRANSFERASE-RELATED-RELATED"/>
    <property type="match status" value="1"/>
</dbReference>
<protein>
    <submittedName>
        <fullName evidence="2">Kinase-like domain-containing protein</fullName>
    </submittedName>
</protein>
<keyword evidence="2" id="KW-0808">Transferase</keyword>
<dbReference type="AlphaFoldDB" id="A0AAN7AAS9"/>
<organism evidence="2 3">
    <name type="scientific">Triangularia setosa</name>
    <dbReference type="NCBI Taxonomy" id="2587417"/>
    <lineage>
        <taxon>Eukaryota</taxon>
        <taxon>Fungi</taxon>
        <taxon>Dikarya</taxon>
        <taxon>Ascomycota</taxon>
        <taxon>Pezizomycotina</taxon>
        <taxon>Sordariomycetes</taxon>
        <taxon>Sordariomycetidae</taxon>
        <taxon>Sordariales</taxon>
        <taxon>Podosporaceae</taxon>
        <taxon>Triangularia</taxon>
    </lineage>
</organism>
<dbReference type="Proteomes" id="UP001302321">
    <property type="component" value="Unassembled WGS sequence"/>
</dbReference>
<keyword evidence="3" id="KW-1185">Reference proteome</keyword>
<dbReference type="PANTHER" id="PTHR21310:SF15">
    <property type="entry name" value="AMINOGLYCOSIDE PHOSPHOTRANSFERASE DOMAIN-CONTAINING PROTEIN"/>
    <property type="match status" value="1"/>
</dbReference>
<dbReference type="InterPro" id="IPR051678">
    <property type="entry name" value="AGP_Transferase"/>
</dbReference>
<dbReference type="GO" id="GO:0016301">
    <property type="term" value="F:kinase activity"/>
    <property type="evidence" value="ECO:0007669"/>
    <property type="project" value="UniProtKB-KW"/>
</dbReference>
<feature type="domain" description="Aminoglycoside phosphotransferase" evidence="1">
    <location>
        <begin position="79"/>
        <end position="164"/>
    </location>
</feature>
<evidence type="ECO:0000259" key="1">
    <source>
        <dbReference type="Pfam" id="PF01636"/>
    </source>
</evidence>
<dbReference type="EMBL" id="MU866130">
    <property type="protein sequence ID" value="KAK4178777.1"/>
    <property type="molecule type" value="Genomic_DNA"/>
</dbReference>
<comment type="caution">
    <text evidence="2">The sequence shown here is derived from an EMBL/GenBank/DDBJ whole genome shotgun (WGS) entry which is preliminary data.</text>
</comment>
<reference evidence="2" key="2">
    <citation type="submission" date="2023-05" db="EMBL/GenBank/DDBJ databases">
        <authorList>
            <consortium name="Lawrence Berkeley National Laboratory"/>
            <person name="Steindorff A."/>
            <person name="Hensen N."/>
            <person name="Bonometti L."/>
            <person name="Westerberg I."/>
            <person name="Brannstrom I.O."/>
            <person name="Guillou S."/>
            <person name="Cros-Aarteil S."/>
            <person name="Calhoun S."/>
            <person name="Haridas S."/>
            <person name="Kuo A."/>
            <person name="Mondo S."/>
            <person name="Pangilinan J."/>
            <person name="Riley R."/>
            <person name="Labutti K."/>
            <person name="Andreopoulos B."/>
            <person name="Lipzen A."/>
            <person name="Chen C."/>
            <person name="Yanf M."/>
            <person name="Daum C."/>
            <person name="Ng V."/>
            <person name="Clum A."/>
            <person name="Ohm R."/>
            <person name="Martin F."/>
            <person name="Silar P."/>
            <person name="Natvig D."/>
            <person name="Lalanne C."/>
            <person name="Gautier V."/>
            <person name="Ament-Velasquez S.L."/>
            <person name="Kruys A."/>
            <person name="Hutchinson M.I."/>
            <person name="Powell A.J."/>
            <person name="Barry K."/>
            <person name="Miller A.N."/>
            <person name="Grigoriev I.V."/>
            <person name="Debuchy R."/>
            <person name="Gladieux P."/>
            <person name="Thoren M.H."/>
            <person name="Johannesson H."/>
        </authorList>
    </citation>
    <scope>NUCLEOTIDE SEQUENCE</scope>
    <source>
        <strain evidence="2">CBS 892.96</strain>
    </source>
</reference>
<evidence type="ECO:0000313" key="3">
    <source>
        <dbReference type="Proteomes" id="UP001302321"/>
    </source>
</evidence>
<proteinExistence type="predicted"/>
<sequence>MESKPINDAAYNRFLALILFRLNSTKWMHRLRKSPWGIVVFLGTSSEDRNERSEESKTRILDQLRTIANELRSLSPPNQITRTIDDFHEKLCSGIGSLDENSSGSQKPVFTHNDLSPNDIMAEGDKVTAIIDWEMAEWVPPHWEYTSTWHVIPQLGLWRDEVDKFLEAFPQELEMEKLRWRYFGEFGVEI</sequence>
<dbReference type="InterPro" id="IPR011009">
    <property type="entry name" value="Kinase-like_dom_sf"/>
</dbReference>